<gene>
    <name evidence="2" type="primary">czcC</name>
    <name evidence="2" type="ORF">AUP74_00821</name>
</gene>
<keyword evidence="3" id="KW-1185">Reference proteome</keyword>
<reference evidence="3" key="1">
    <citation type="submission" date="2016-01" db="EMBL/GenBank/DDBJ databases">
        <title>Complete genome sequence of Microbulbifer sp. CCB-MM1, a halophile isolated from Matang Mangrove Forest, Perak.</title>
        <authorList>
            <person name="Moh T.H."/>
            <person name="Dinesh B."/>
            <person name="Lau N.-S."/>
            <person name="Go F."/>
            <person name="Alexander Chong S.-C."/>
        </authorList>
    </citation>
    <scope>NUCLEOTIDE SEQUENCE [LARGE SCALE GENOMIC DNA]</scope>
    <source>
        <strain evidence="3">CCB-MM1</strain>
    </source>
</reference>
<dbReference type="PANTHER" id="PTHR30203:SF24">
    <property type="entry name" value="BLR4935 PROTEIN"/>
    <property type="match status" value="1"/>
</dbReference>
<dbReference type="GO" id="GO:0015562">
    <property type="term" value="F:efflux transmembrane transporter activity"/>
    <property type="evidence" value="ECO:0007669"/>
    <property type="project" value="InterPro"/>
</dbReference>
<comment type="similarity">
    <text evidence="1">Belongs to the outer membrane factor (OMF) (TC 1.B.17) family.</text>
</comment>
<evidence type="ECO:0000313" key="2">
    <source>
        <dbReference type="EMBL" id="AOS96288.1"/>
    </source>
</evidence>
<dbReference type="OrthoDB" id="9791261at2"/>
<evidence type="ECO:0000256" key="1">
    <source>
        <dbReference type="ARBA" id="ARBA00007613"/>
    </source>
</evidence>
<dbReference type="PATRIC" id="fig|1769779.3.peg.839"/>
<name>A0A1C9W551_9GAMM</name>
<dbReference type="Gene3D" id="1.20.1600.10">
    <property type="entry name" value="Outer membrane efflux proteins (OEP)"/>
    <property type="match status" value="1"/>
</dbReference>
<accession>A0A1C9W551</accession>
<proteinExistence type="inferred from homology"/>
<evidence type="ECO:0000313" key="3">
    <source>
        <dbReference type="Proteomes" id="UP000095672"/>
    </source>
</evidence>
<dbReference type="EMBL" id="CP014143">
    <property type="protein sequence ID" value="AOS96288.1"/>
    <property type="molecule type" value="Genomic_DNA"/>
</dbReference>
<dbReference type="AlphaFoldDB" id="A0A1C9W551"/>
<dbReference type="SUPFAM" id="SSF56954">
    <property type="entry name" value="Outer membrane efflux proteins (OEP)"/>
    <property type="match status" value="1"/>
</dbReference>
<dbReference type="STRING" id="1769779.AUP74_00821"/>
<organism evidence="2 3">
    <name type="scientific">Microbulbifer aggregans</name>
    <dbReference type="NCBI Taxonomy" id="1769779"/>
    <lineage>
        <taxon>Bacteria</taxon>
        <taxon>Pseudomonadati</taxon>
        <taxon>Pseudomonadota</taxon>
        <taxon>Gammaproteobacteria</taxon>
        <taxon>Cellvibrionales</taxon>
        <taxon>Microbulbiferaceae</taxon>
        <taxon>Microbulbifer</taxon>
    </lineage>
</organism>
<protein>
    <submittedName>
        <fullName evidence="2">Cobalt-zinc-cadmium resistance protein CzcC</fullName>
    </submittedName>
</protein>
<dbReference type="PANTHER" id="PTHR30203">
    <property type="entry name" value="OUTER MEMBRANE CATION EFFLUX PROTEIN"/>
    <property type="match status" value="1"/>
</dbReference>
<dbReference type="Pfam" id="PF02321">
    <property type="entry name" value="OEP"/>
    <property type="match status" value="2"/>
</dbReference>
<dbReference type="RefSeq" id="WP_069946442.1">
    <property type="nucleotide sequence ID" value="NZ_CP014143.1"/>
</dbReference>
<sequence>MFSVVASVASCAKENRGLRWPALMTLLAILLVTQTPTAGARQNLRLVDAIDRTLTENPELAVFRLREDVLRGRVQTADQRPPLAVRGEFENFAGSSGAAEPELTIALSSVIELGDQRRARVDAAEASLDLLSAEQQIKALDLLGEVIRRYVEVVAAVERVALANESLHIAQQALEAVSHRVRAAAAPQAEQRRAEAALAEARLTLQSEQRKQEYYKLALAALWGGNSAEFQVDSSALFRIEPGAGFPELYARAQENPALTIFASRERLRAMELRLQETESNLDIGWAVGARRFNTTDETTLVALAEIPLFSVRRNAGAVASAAAELERVMVEREAARIRIHSQLFRAYNSREQALAAVNSFNQDVIPALREALREVEQAYQRGRYSYLELVSARRELIAAQRAKIDSAAAALRYGAEIEQLTASSLLPAGRTFTK</sequence>
<dbReference type="KEGG" id="micc:AUP74_00821"/>
<dbReference type="Proteomes" id="UP000095672">
    <property type="component" value="Chromosome"/>
</dbReference>
<dbReference type="InterPro" id="IPR010131">
    <property type="entry name" value="MdtP/NodT-like"/>
</dbReference>
<dbReference type="InterPro" id="IPR003423">
    <property type="entry name" value="OMP_efflux"/>
</dbReference>